<sequence length="282" mass="30538">MSIRSRLRKLFRRPARPLVTVLRLSGVIGAGVGPMRGGLCMESTAESIERAFAPDELKAVALVINSPGGSPVQSALIGNRIRALSVEKKVPVVAFVEDVAASGGYWLACAADEIIADAGSVVGSIGVISAGFGFQDLIAKLGVERRVYTAGRNKAMLDPFRPEREEDVERLKSLQLEIHQNFIDWVKSRRGDKLRADDDTLFTGEFWTGKRGLDLGLVDALGDVRTVMRARYGEKVRLALVETRKPWLARRFGLSGSSLGAEVASAVVSAAGERSLWGRYGL</sequence>
<dbReference type="Proteomes" id="UP000501891">
    <property type="component" value="Chromosome"/>
</dbReference>
<dbReference type="PANTHER" id="PTHR42987">
    <property type="entry name" value="PEPTIDASE S49"/>
    <property type="match status" value="1"/>
</dbReference>
<reference evidence="6" key="1">
    <citation type="submission" date="2020-04" db="EMBL/GenBank/DDBJ databases">
        <title>A desert anoxygenic phototrophic bacterium fixes CO2 using RubisCO under aerobic conditions.</title>
        <authorList>
            <person name="Tang K."/>
        </authorList>
    </citation>
    <scope>NUCLEOTIDE SEQUENCE [LARGE SCALE GENOMIC DNA]</scope>
    <source>
        <strain evidence="6">MIMtkB3</strain>
    </source>
</reference>
<dbReference type="Gene3D" id="6.20.330.10">
    <property type="match status" value="1"/>
</dbReference>
<proteinExistence type="inferred from homology"/>
<dbReference type="InterPro" id="IPR047272">
    <property type="entry name" value="S49_SppA_C"/>
</dbReference>
<dbReference type="Gene3D" id="3.90.226.10">
    <property type="entry name" value="2-enoyl-CoA Hydratase, Chain A, domain 1"/>
    <property type="match status" value="1"/>
</dbReference>
<name>A0A858R5L6_9PROT</name>
<evidence type="ECO:0000256" key="3">
    <source>
        <dbReference type="ARBA" id="ARBA00022801"/>
    </source>
</evidence>
<evidence type="ECO:0000313" key="7">
    <source>
        <dbReference type="Proteomes" id="UP000501891"/>
    </source>
</evidence>
<evidence type="ECO:0000313" key="6">
    <source>
        <dbReference type="EMBL" id="QJE72483.1"/>
    </source>
</evidence>
<dbReference type="GO" id="GO:0008236">
    <property type="term" value="F:serine-type peptidase activity"/>
    <property type="evidence" value="ECO:0007669"/>
    <property type="project" value="UniProtKB-KW"/>
</dbReference>
<dbReference type="Pfam" id="PF01343">
    <property type="entry name" value="Peptidase_S49"/>
    <property type="match status" value="1"/>
</dbReference>
<evidence type="ECO:0000256" key="2">
    <source>
        <dbReference type="ARBA" id="ARBA00022670"/>
    </source>
</evidence>
<dbReference type="AlphaFoldDB" id="A0A858R5L6"/>
<evidence type="ECO:0000256" key="1">
    <source>
        <dbReference type="ARBA" id="ARBA00008683"/>
    </source>
</evidence>
<dbReference type="InterPro" id="IPR029045">
    <property type="entry name" value="ClpP/crotonase-like_dom_sf"/>
</dbReference>
<keyword evidence="4" id="KW-0720">Serine protease</keyword>
<dbReference type="GO" id="GO:0006508">
    <property type="term" value="P:proteolysis"/>
    <property type="evidence" value="ECO:0007669"/>
    <property type="project" value="UniProtKB-KW"/>
</dbReference>
<dbReference type="CDD" id="cd07023">
    <property type="entry name" value="S49_Sppa_N_C"/>
    <property type="match status" value="1"/>
</dbReference>
<organism evidence="6 7">
    <name type="scientific">Aerophototrophica crusticola</name>
    <dbReference type="NCBI Taxonomy" id="1709002"/>
    <lineage>
        <taxon>Bacteria</taxon>
        <taxon>Pseudomonadati</taxon>
        <taxon>Pseudomonadota</taxon>
        <taxon>Alphaproteobacteria</taxon>
        <taxon>Rhodospirillales</taxon>
        <taxon>Rhodospirillaceae</taxon>
        <taxon>Aerophototrophica</taxon>
    </lineage>
</organism>
<dbReference type="PANTHER" id="PTHR42987:SF8">
    <property type="entry name" value="PROTEINASE"/>
    <property type="match status" value="1"/>
</dbReference>
<dbReference type="SUPFAM" id="SSF52096">
    <property type="entry name" value="ClpP/crotonase"/>
    <property type="match status" value="1"/>
</dbReference>
<dbReference type="KEGG" id="acru:HHL28_04680"/>
<feature type="domain" description="Peptidase S49" evidence="5">
    <location>
        <begin position="87"/>
        <end position="229"/>
    </location>
</feature>
<dbReference type="InterPro" id="IPR002142">
    <property type="entry name" value="Peptidase_S49"/>
</dbReference>
<keyword evidence="2" id="KW-0645">Protease</keyword>
<protein>
    <submittedName>
        <fullName evidence="6">S49 family peptidase</fullName>
    </submittedName>
</protein>
<dbReference type="EMBL" id="CP051775">
    <property type="protein sequence ID" value="QJE72483.1"/>
    <property type="molecule type" value="Genomic_DNA"/>
</dbReference>
<accession>A0A858R5L6</accession>
<keyword evidence="3" id="KW-0378">Hydrolase</keyword>
<evidence type="ECO:0000259" key="5">
    <source>
        <dbReference type="Pfam" id="PF01343"/>
    </source>
</evidence>
<evidence type="ECO:0000256" key="4">
    <source>
        <dbReference type="ARBA" id="ARBA00022825"/>
    </source>
</evidence>
<gene>
    <name evidence="6" type="ORF">HHL28_04680</name>
</gene>
<comment type="similarity">
    <text evidence="1">Belongs to the peptidase S49 family.</text>
</comment>
<keyword evidence="7" id="KW-1185">Reference proteome</keyword>